<keyword evidence="3" id="KW-0436">Ligase</keyword>
<evidence type="ECO:0000256" key="2">
    <source>
        <dbReference type="ARBA" id="ARBA00006432"/>
    </source>
</evidence>
<dbReference type="Gene3D" id="3.40.50.12780">
    <property type="entry name" value="N-terminal domain of ligase-like"/>
    <property type="match status" value="1"/>
</dbReference>
<dbReference type="InterPro" id="IPR011963">
    <property type="entry name" value="DHB_AMP_lig"/>
</dbReference>
<sequence length="534" mass="58663">MTEKFIEFCRWPSDRAQQYREKGYWIDRPLTQILSASCDTSPNATAIICGGRQFSYAELDGLSSNLASRIAAQGIGKGDTALVQLPNTAEFYIVFFALLKVGVVPLNALYSHRQHELRSFCSQITPKLLIVSNEHDVFSDDGFVETLQSTGICPQVILKLGDDSSQFGLSKWIETAASKEVGFSPAPADEVAFFQLSGGSTGTPKLIPRTHNDYYYSVRASSDICHLQADTRLLCALPSAHNFMLSSPGALGVFYVGGCVVMASDPEPLNCFSIIKQHNVTMAALVPSAVIAWLEQAPKVEELKTLQLIQVGGANFTESLARQVPKTFGCRLQQVFGMAEGLVNYTRLDDSEEQVFTSQGRPISVDDELMIIDEQGSPVLEGETGMLITRGPYTFCGYYQSPEHNAQAFDKEGYYYSGDLVQRTSDGNIRVVGRVKDQINRGGEKIASEEVENLILSHPDVLHVALVAVVDPRLGEKSCAFIVSRGSNLKSSTLRRYLLGLGIAQYKIPDRVQFIESMPLTAVGKIDKKVLRNL</sequence>
<dbReference type="InterPro" id="IPR025110">
    <property type="entry name" value="AMP-bd_C"/>
</dbReference>
<feature type="domain" description="AMP-dependent synthetase/ligase" evidence="4">
    <location>
        <begin position="36"/>
        <end position="399"/>
    </location>
</feature>
<dbReference type="FunFam" id="3.30.300.30:FF:000008">
    <property type="entry name" value="2,3-dihydroxybenzoate-AMP ligase"/>
    <property type="match status" value="1"/>
</dbReference>
<reference evidence="6" key="1">
    <citation type="submission" date="2020-12" db="EMBL/GenBank/DDBJ databases">
        <title>Marinomonas arctica sp. nov., a psychrotolerant bacterium isolated from the Arctic.</title>
        <authorList>
            <person name="Zhang Y."/>
        </authorList>
    </citation>
    <scope>NUCLEOTIDE SEQUENCE</scope>
    <source>
        <strain evidence="6">C1424</strain>
    </source>
</reference>
<evidence type="ECO:0000259" key="5">
    <source>
        <dbReference type="Pfam" id="PF13193"/>
    </source>
</evidence>
<dbReference type="AlphaFoldDB" id="A0A934JY59"/>
<dbReference type="CDD" id="cd05920">
    <property type="entry name" value="23DHB-AMP_lg"/>
    <property type="match status" value="1"/>
</dbReference>
<evidence type="ECO:0000313" key="7">
    <source>
        <dbReference type="Proteomes" id="UP000628710"/>
    </source>
</evidence>
<dbReference type="InterPro" id="IPR000873">
    <property type="entry name" value="AMP-dep_synth/lig_dom"/>
</dbReference>
<comment type="pathway">
    <text evidence="1">Siderophore biosynthesis.</text>
</comment>
<dbReference type="NCBIfam" id="NF008192">
    <property type="entry name" value="PRK10946.1"/>
    <property type="match status" value="1"/>
</dbReference>
<dbReference type="EC" id="2.7.7.58" evidence="6"/>
<dbReference type="Gene3D" id="3.30.300.30">
    <property type="match status" value="1"/>
</dbReference>
<keyword evidence="6" id="KW-0808">Transferase</keyword>
<evidence type="ECO:0000313" key="6">
    <source>
        <dbReference type="EMBL" id="MBJ7539344.1"/>
    </source>
</evidence>
<gene>
    <name evidence="6" type="ORF">I8J31_16825</name>
</gene>
<dbReference type="InterPro" id="IPR045851">
    <property type="entry name" value="AMP-bd_C_sf"/>
</dbReference>
<feature type="domain" description="AMP-binding enzyme C-terminal" evidence="5">
    <location>
        <begin position="450"/>
        <end position="525"/>
    </location>
</feature>
<protein>
    <submittedName>
        <fullName evidence="6">(2,3-dihydroxybenzoyl)adenylate synthase</fullName>
        <ecNumber evidence="6">2.7.7.58</ecNumber>
    </submittedName>
</protein>
<dbReference type="Proteomes" id="UP000628710">
    <property type="component" value="Unassembled WGS sequence"/>
</dbReference>
<dbReference type="FunFam" id="2.30.38.10:FF:000003">
    <property type="entry name" value="Vibriobactin-specific 2,3-dihydroxybenzoate-AMP ligase"/>
    <property type="match status" value="1"/>
</dbReference>
<keyword evidence="6" id="KW-0548">Nucleotidyltransferase</keyword>
<evidence type="ECO:0000256" key="3">
    <source>
        <dbReference type="ARBA" id="ARBA00022598"/>
    </source>
</evidence>
<dbReference type="EMBL" id="JAEMNX010000023">
    <property type="protein sequence ID" value="MBJ7539344.1"/>
    <property type="molecule type" value="Genomic_DNA"/>
</dbReference>
<dbReference type="InterPro" id="IPR050237">
    <property type="entry name" value="ATP-dep_AMP-bd_enzyme"/>
</dbReference>
<dbReference type="PROSITE" id="PS00455">
    <property type="entry name" value="AMP_BINDING"/>
    <property type="match status" value="1"/>
</dbReference>
<keyword evidence="7" id="KW-1185">Reference proteome</keyword>
<comment type="similarity">
    <text evidence="2">Belongs to the ATP-dependent AMP-binding enzyme family.</text>
</comment>
<dbReference type="InterPro" id="IPR020845">
    <property type="entry name" value="AMP-binding_CS"/>
</dbReference>
<evidence type="ECO:0000259" key="4">
    <source>
        <dbReference type="Pfam" id="PF00501"/>
    </source>
</evidence>
<dbReference type="Pfam" id="PF13193">
    <property type="entry name" value="AMP-binding_C"/>
    <property type="match status" value="1"/>
</dbReference>
<evidence type="ECO:0000256" key="1">
    <source>
        <dbReference type="ARBA" id="ARBA00004924"/>
    </source>
</evidence>
<proteinExistence type="inferred from homology"/>
<dbReference type="PANTHER" id="PTHR43767">
    <property type="entry name" value="LONG-CHAIN-FATTY-ACID--COA LIGASE"/>
    <property type="match status" value="1"/>
</dbReference>
<accession>A0A934JY59</accession>
<dbReference type="GO" id="GO:0016779">
    <property type="term" value="F:nucleotidyltransferase activity"/>
    <property type="evidence" value="ECO:0007669"/>
    <property type="project" value="UniProtKB-KW"/>
</dbReference>
<dbReference type="GO" id="GO:0008668">
    <property type="term" value="F:2,3-dihydroxybenzoate--[aryl-carrier protein] ligase"/>
    <property type="evidence" value="ECO:0007669"/>
    <property type="project" value="InterPro"/>
</dbReference>
<dbReference type="SUPFAM" id="SSF56801">
    <property type="entry name" value="Acetyl-CoA synthetase-like"/>
    <property type="match status" value="1"/>
</dbReference>
<dbReference type="NCBIfam" id="TIGR02275">
    <property type="entry name" value="DHB_AMP_lig"/>
    <property type="match status" value="1"/>
</dbReference>
<dbReference type="GO" id="GO:0019290">
    <property type="term" value="P:siderophore biosynthetic process"/>
    <property type="evidence" value="ECO:0007669"/>
    <property type="project" value="InterPro"/>
</dbReference>
<dbReference type="PANTHER" id="PTHR43767:SF1">
    <property type="entry name" value="NONRIBOSOMAL PEPTIDE SYNTHASE PES1 (EUROFUNG)-RELATED"/>
    <property type="match status" value="1"/>
</dbReference>
<dbReference type="RefSeq" id="WP_199469746.1">
    <property type="nucleotide sequence ID" value="NZ_JAEMNX010000023.1"/>
</dbReference>
<name>A0A934JY59_9GAMM</name>
<dbReference type="InterPro" id="IPR042099">
    <property type="entry name" value="ANL_N_sf"/>
</dbReference>
<comment type="caution">
    <text evidence="6">The sequence shown here is derived from an EMBL/GenBank/DDBJ whole genome shotgun (WGS) entry which is preliminary data.</text>
</comment>
<organism evidence="6 7">
    <name type="scientific">Marinomonas transparens</name>
    <dbReference type="NCBI Taxonomy" id="2795388"/>
    <lineage>
        <taxon>Bacteria</taxon>
        <taxon>Pseudomonadati</taxon>
        <taxon>Pseudomonadota</taxon>
        <taxon>Gammaproteobacteria</taxon>
        <taxon>Oceanospirillales</taxon>
        <taxon>Oceanospirillaceae</taxon>
        <taxon>Marinomonas</taxon>
    </lineage>
</organism>
<dbReference type="Pfam" id="PF00501">
    <property type="entry name" value="AMP-binding"/>
    <property type="match status" value="1"/>
</dbReference>